<comment type="caution">
    <text evidence="2">The sequence shown here is derived from an EMBL/GenBank/DDBJ whole genome shotgun (WGS) entry which is preliminary data.</text>
</comment>
<reference evidence="2" key="1">
    <citation type="submission" date="2023-07" db="EMBL/GenBank/DDBJ databases">
        <title>Two novel species in the genus Flavivirga.</title>
        <authorList>
            <person name="Kwon K."/>
        </authorList>
    </citation>
    <scope>NUCLEOTIDE SEQUENCE</scope>
    <source>
        <strain evidence="2">KACC 14158</strain>
    </source>
</reference>
<feature type="transmembrane region" description="Helical" evidence="1">
    <location>
        <begin position="25"/>
        <end position="46"/>
    </location>
</feature>
<organism evidence="2 3">
    <name type="scientific">Flavivirga jejuensis</name>
    <dbReference type="NCBI Taxonomy" id="870487"/>
    <lineage>
        <taxon>Bacteria</taxon>
        <taxon>Pseudomonadati</taxon>
        <taxon>Bacteroidota</taxon>
        <taxon>Flavobacteriia</taxon>
        <taxon>Flavobacteriales</taxon>
        <taxon>Flavobacteriaceae</taxon>
        <taxon>Flavivirga</taxon>
    </lineage>
</organism>
<dbReference type="EMBL" id="JAUOEL010000007">
    <property type="protein sequence ID" value="MDO5976227.1"/>
    <property type="molecule type" value="Genomic_DNA"/>
</dbReference>
<keyword evidence="1" id="KW-1133">Transmembrane helix</keyword>
<dbReference type="RefSeq" id="WP_303303498.1">
    <property type="nucleotide sequence ID" value="NZ_BAABDA010000028.1"/>
</dbReference>
<gene>
    <name evidence="2" type="ORF">Q4Q40_18665</name>
</gene>
<evidence type="ECO:0000313" key="2">
    <source>
        <dbReference type="EMBL" id="MDO5976227.1"/>
    </source>
</evidence>
<accession>A0ABT8WTN5</accession>
<keyword evidence="3" id="KW-1185">Reference proteome</keyword>
<keyword evidence="1" id="KW-0812">Transmembrane</keyword>
<keyword evidence="1" id="KW-0472">Membrane</keyword>
<evidence type="ECO:0000256" key="1">
    <source>
        <dbReference type="SAM" id="Phobius"/>
    </source>
</evidence>
<feature type="transmembrane region" description="Helical" evidence="1">
    <location>
        <begin position="58"/>
        <end position="75"/>
    </location>
</feature>
<proteinExistence type="predicted"/>
<evidence type="ECO:0000313" key="3">
    <source>
        <dbReference type="Proteomes" id="UP001176806"/>
    </source>
</evidence>
<protein>
    <submittedName>
        <fullName evidence="2">Uncharacterized protein</fullName>
    </submittedName>
</protein>
<dbReference type="Proteomes" id="UP001176806">
    <property type="component" value="Unassembled WGS sequence"/>
</dbReference>
<name>A0ABT8WTN5_9FLAO</name>
<sequence length="194" mass="22250">MTEKEVEKIIDSNKILSDDLDKDKYFGFFPGVGVTLAFGILLLPFITDKTSFSPLIKWIGLFVGLLLILLTYLSFKIEKKLKLIITNLDKESNQQIIKEYFKKHNIPLTKNSNYYSTFLPTLFYKKGLKLIIIPWNNKILFNIRTIGFAVEGGRIPYSIGKIIQQNKLTKNFKKLSTTLVAVAQLLFLTELGCF</sequence>